<comment type="similarity">
    <text evidence="2 7">Belongs to the PanB family.</text>
</comment>
<keyword evidence="5 7" id="KW-0808">Transferase</keyword>
<comment type="catalytic activity">
    <reaction evidence="7">
        <text>(6R)-5,10-methylene-5,6,7,8-tetrahydrofolate + 3-methyl-2-oxobutanoate + H2O = 2-dehydropantoate + (6S)-5,6,7,8-tetrahydrofolate</text>
        <dbReference type="Rhea" id="RHEA:11824"/>
        <dbReference type="ChEBI" id="CHEBI:11561"/>
        <dbReference type="ChEBI" id="CHEBI:11851"/>
        <dbReference type="ChEBI" id="CHEBI:15377"/>
        <dbReference type="ChEBI" id="CHEBI:15636"/>
        <dbReference type="ChEBI" id="CHEBI:57453"/>
        <dbReference type="EC" id="2.1.2.11"/>
    </reaction>
</comment>
<dbReference type="GO" id="GO:0032259">
    <property type="term" value="P:methylation"/>
    <property type="evidence" value="ECO:0007669"/>
    <property type="project" value="UniProtKB-KW"/>
</dbReference>
<keyword evidence="4 7" id="KW-0566">Pantothenate biosynthesis</keyword>
<dbReference type="GO" id="GO:0005737">
    <property type="term" value="C:cytoplasm"/>
    <property type="evidence" value="ECO:0007669"/>
    <property type="project" value="UniProtKB-SubCell"/>
</dbReference>
<evidence type="ECO:0000256" key="1">
    <source>
        <dbReference type="ARBA" id="ARBA00005033"/>
    </source>
</evidence>
<keyword evidence="13" id="KW-1185">Reference proteome</keyword>
<dbReference type="GO" id="GO:0015940">
    <property type="term" value="P:pantothenate biosynthetic process"/>
    <property type="evidence" value="ECO:0007669"/>
    <property type="project" value="UniProtKB-UniRule"/>
</dbReference>
<feature type="binding site" evidence="7 10">
    <location>
        <position position="46"/>
    </location>
    <ligand>
        <name>Mg(2+)</name>
        <dbReference type="ChEBI" id="CHEBI:18420"/>
    </ligand>
</feature>
<proteinExistence type="inferred from homology"/>
<name>A0A6C0FTT0_9BACL</name>
<dbReference type="Gene3D" id="3.20.20.60">
    <property type="entry name" value="Phosphoenolpyruvate-binding domains"/>
    <property type="match status" value="1"/>
</dbReference>
<dbReference type="SUPFAM" id="SSF51621">
    <property type="entry name" value="Phosphoenolpyruvate/pyruvate domain"/>
    <property type="match status" value="1"/>
</dbReference>
<feature type="region of interest" description="Disordered" evidence="11">
    <location>
        <begin position="280"/>
        <end position="313"/>
    </location>
</feature>
<dbReference type="FunFam" id="3.20.20.60:FF:000003">
    <property type="entry name" value="3-methyl-2-oxobutanoate hydroxymethyltransferase"/>
    <property type="match status" value="1"/>
</dbReference>
<dbReference type="InterPro" id="IPR003700">
    <property type="entry name" value="Pantoate_hydroxy_MeTrfase"/>
</dbReference>
<evidence type="ECO:0000313" key="12">
    <source>
        <dbReference type="EMBL" id="QHT60568.1"/>
    </source>
</evidence>
<dbReference type="NCBIfam" id="TIGR00222">
    <property type="entry name" value="panB"/>
    <property type="match status" value="1"/>
</dbReference>
<protein>
    <recommendedName>
        <fullName evidence="7">3-methyl-2-oxobutanoate hydroxymethyltransferase</fullName>
        <ecNumber evidence="7">2.1.2.11</ecNumber>
    </recommendedName>
    <alternativeName>
        <fullName evidence="7">Ketopantoate hydroxymethyltransferase</fullName>
        <shortName evidence="7">KPHMT</shortName>
    </alternativeName>
</protein>
<comment type="cofactor">
    <cofactor evidence="7 10">
        <name>Mg(2+)</name>
        <dbReference type="ChEBI" id="CHEBI:18420"/>
    </cofactor>
    <text evidence="7 10">Binds 1 Mg(2+) ion per subunit.</text>
</comment>
<evidence type="ECO:0000313" key="13">
    <source>
        <dbReference type="Proteomes" id="UP000476064"/>
    </source>
</evidence>
<organism evidence="12 13">
    <name type="scientific">Paenibacillus lycopersici</name>
    <dbReference type="NCBI Taxonomy" id="2704462"/>
    <lineage>
        <taxon>Bacteria</taxon>
        <taxon>Bacillati</taxon>
        <taxon>Bacillota</taxon>
        <taxon>Bacilli</taxon>
        <taxon>Bacillales</taxon>
        <taxon>Paenibacillaceae</taxon>
        <taxon>Paenibacillus</taxon>
    </lineage>
</organism>
<keyword evidence="7 10" id="KW-0460">Magnesium</keyword>
<keyword evidence="7 10" id="KW-0479">Metal-binding</keyword>
<dbReference type="HAMAP" id="MF_00156">
    <property type="entry name" value="PanB"/>
    <property type="match status" value="1"/>
</dbReference>
<evidence type="ECO:0000256" key="8">
    <source>
        <dbReference type="PIRSR" id="PIRSR000388-1"/>
    </source>
</evidence>
<evidence type="ECO:0000256" key="11">
    <source>
        <dbReference type="SAM" id="MobiDB-lite"/>
    </source>
</evidence>
<evidence type="ECO:0000256" key="10">
    <source>
        <dbReference type="PIRSR" id="PIRSR000388-3"/>
    </source>
</evidence>
<feature type="active site" description="Proton acceptor" evidence="7 8">
    <location>
        <position position="184"/>
    </location>
</feature>
<dbReference type="InterPro" id="IPR015813">
    <property type="entry name" value="Pyrv/PenolPyrv_kinase-like_dom"/>
</dbReference>
<evidence type="ECO:0000256" key="9">
    <source>
        <dbReference type="PIRSR" id="PIRSR000388-2"/>
    </source>
</evidence>
<reference evidence="12 13" key="1">
    <citation type="submission" date="2020-01" db="EMBL/GenBank/DDBJ databases">
        <title>Paenibacillus sp. nov., isolated from tomato rhizosphere.</title>
        <authorList>
            <person name="Weon H.-Y."/>
            <person name="Lee S.A."/>
        </authorList>
    </citation>
    <scope>NUCLEOTIDE SEQUENCE [LARGE SCALE GENOMIC DNA]</scope>
    <source>
        <strain evidence="12 13">12200R-189</strain>
    </source>
</reference>
<dbReference type="RefSeq" id="WP_162356896.1">
    <property type="nucleotide sequence ID" value="NZ_CP048209.1"/>
</dbReference>
<feature type="binding site" evidence="7 9">
    <location>
        <begin position="46"/>
        <end position="47"/>
    </location>
    <ligand>
        <name>3-methyl-2-oxobutanoate</name>
        <dbReference type="ChEBI" id="CHEBI:11851"/>
    </ligand>
</feature>
<sequence>MKQALTITKLRKMKQNGEPISMLTAYDYPAAKLAEEAEIDIILVGDSLGNVVLGYDTTIPVTLDDMVYHSRTVARGARHTFIVADMPFMTYHTGKETTLRNAARLMQEGHAHAVKMEGGAEIAEEVAALVRAGIPVMGHLGLTPQSVHQLGGYKVQGKLEKEAQRLVEDAKALEAAGAFAIVLELVTEPLAEAITSSLSIPIIGIGAGRGCDGQVLVYHDILQYASPYHEKRFVKTYADIGTTIRSAISAYVSDVKTREFPQQAHAFPMEQEVLLRLYGSGGDSGTANDNAGQKQAKETPASAADAAQGGGQP</sequence>
<keyword evidence="7" id="KW-0963">Cytoplasm</keyword>
<comment type="subunit">
    <text evidence="3 7">Homodecamer; pentamer of dimers.</text>
</comment>
<evidence type="ECO:0000256" key="6">
    <source>
        <dbReference type="ARBA" id="ARBA00056497"/>
    </source>
</evidence>
<evidence type="ECO:0000256" key="7">
    <source>
        <dbReference type="HAMAP-Rule" id="MF_00156"/>
    </source>
</evidence>
<dbReference type="CDD" id="cd06557">
    <property type="entry name" value="KPHMT-like"/>
    <property type="match status" value="1"/>
</dbReference>
<gene>
    <name evidence="7 12" type="primary">panB</name>
    <name evidence="12" type="ORF">GXP70_11895</name>
</gene>
<dbReference type="EC" id="2.1.2.11" evidence="7"/>
<evidence type="ECO:0000256" key="2">
    <source>
        <dbReference type="ARBA" id="ARBA00008676"/>
    </source>
</evidence>
<comment type="pathway">
    <text evidence="1 7">Cofactor biosynthesis; (R)-pantothenate biosynthesis; (R)-pantoate from 3-methyl-2-oxobutanoate: step 1/2.</text>
</comment>
<feature type="binding site" evidence="7 10">
    <location>
        <position position="85"/>
    </location>
    <ligand>
        <name>Mg(2+)</name>
        <dbReference type="ChEBI" id="CHEBI:18420"/>
    </ligand>
</feature>
<evidence type="ECO:0000256" key="3">
    <source>
        <dbReference type="ARBA" id="ARBA00011424"/>
    </source>
</evidence>
<dbReference type="PIRSF" id="PIRSF000388">
    <property type="entry name" value="Pantoate_hydroxy_MeTrfase"/>
    <property type="match status" value="1"/>
</dbReference>
<dbReference type="AlphaFoldDB" id="A0A6C0FTT0"/>
<evidence type="ECO:0000256" key="4">
    <source>
        <dbReference type="ARBA" id="ARBA00022655"/>
    </source>
</evidence>
<accession>A0A6C0FTT0</accession>
<dbReference type="GO" id="GO:0000287">
    <property type="term" value="F:magnesium ion binding"/>
    <property type="evidence" value="ECO:0007669"/>
    <property type="project" value="TreeGrafter"/>
</dbReference>
<feature type="binding site" evidence="7 9">
    <location>
        <position position="85"/>
    </location>
    <ligand>
        <name>3-methyl-2-oxobutanoate</name>
        <dbReference type="ChEBI" id="CHEBI:11851"/>
    </ligand>
</feature>
<comment type="subcellular location">
    <subcellularLocation>
        <location evidence="7">Cytoplasm</location>
    </subcellularLocation>
</comment>
<dbReference type="EMBL" id="CP048209">
    <property type="protein sequence ID" value="QHT60568.1"/>
    <property type="molecule type" value="Genomic_DNA"/>
</dbReference>
<comment type="function">
    <text evidence="6 7">Catalyzes the reversible reaction in which hydroxymethyl group from 5,10-methylenetetrahydrofolate is transferred onto alpha-ketoisovalerate to form ketopantoate.</text>
</comment>
<dbReference type="PANTHER" id="PTHR20881">
    <property type="entry name" value="3-METHYL-2-OXOBUTANOATE HYDROXYMETHYLTRANSFERASE"/>
    <property type="match status" value="1"/>
</dbReference>
<dbReference type="Pfam" id="PF02548">
    <property type="entry name" value="Pantoate_transf"/>
    <property type="match status" value="1"/>
</dbReference>
<dbReference type="UniPathway" id="UPA00028">
    <property type="reaction ID" value="UER00003"/>
</dbReference>
<evidence type="ECO:0000256" key="5">
    <source>
        <dbReference type="ARBA" id="ARBA00022679"/>
    </source>
</evidence>
<feature type="binding site" evidence="7 9">
    <location>
        <position position="115"/>
    </location>
    <ligand>
        <name>3-methyl-2-oxobutanoate</name>
        <dbReference type="ChEBI" id="CHEBI:11851"/>
    </ligand>
</feature>
<dbReference type="GO" id="GO:0003864">
    <property type="term" value="F:3-methyl-2-oxobutanoate hydroxymethyltransferase activity"/>
    <property type="evidence" value="ECO:0007669"/>
    <property type="project" value="UniProtKB-UniRule"/>
</dbReference>
<feature type="binding site" evidence="7 10">
    <location>
        <position position="117"/>
    </location>
    <ligand>
        <name>Mg(2+)</name>
        <dbReference type="ChEBI" id="CHEBI:18420"/>
    </ligand>
</feature>
<dbReference type="Proteomes" id="UP000476064">
    <property type="component" value="Chromosome"/>
</dbReference>
<dbReference type="PANTHER" id="PTHR20881:SF0">
    <property type="entry name" value="3-METHYL-2-OXOBUTANOATE HYDROXYMETHYLTRANSFERASE"/>
    <property type="match status" value="1"/>
</dbReference>
<keyword evidence="12" id="KW-0489">Methyltransferase</keyword>
<dbReference type="KEGG" id="plyc:GXP70_11895"/>
<dbReference type="InterPro" id="IPR040442">
    <property type="entry name" value="Pyrv_kinase-like_dom_sf"/>
</dbReference>
<dbReference type="NCBIfam" id="NF001452">
    <property type="entry name" value="PRK00311.1"/>
    <property type="match status" value="1"/>
</dbReference>
<dbReference type="GO" id="GO:0008168">
    <property type="term" value="F:methyltransferase activity"/>
    <property type="evidence" value="ECO:0007669"/>
    <property type="project" value="UniProtKB-KW"/>
</dbReference>